<reference evidence="3 4" key="1">
    <citation type="submission" date="2014-12" db="EMBL/GenBank/DDBJ databases">
        <title>Isolation of bacteria from lake water.</title>
        <authorList>
            <person name="Sheng K.-Y."/>
            <person name="Chin P.-S."/>
            <person name="Chan K.-G."/>
            <person name="Tan G.S."/>
        </authorList>
    </citation>
    <scope>NUCLEOTIDE SEQUENCE [LARGE SCALE GENOMIC DNA]</scope>
    <source>
        <strain evidence="3 4">KY4</strain>
    </source>
</reference>
<dbReference type="SUPFAM" id="SSF89155">
    <property type="entry name" value="TorD-like"/>
    <property type="match status" value="1"/>
</dbReference>
<dbReference type="Proteomes" id="UP000032566">
    <property type="component" value="Unassembled WGS sequence"/>
</dbReference>
<dbReference type="OrthoDB" id="8478585at2"/>
<sequence length="233" mass="25703">MFKKNPTSLRLTLRALGYLLSYPDAQLRSVMPQLVDALRSEGALTGERMSEIEAVCQHLAALDPLEVEARYVDNFDRGRQTSLHLFEHVHGDSRDRGPALIDLMQTYEKAGLQFNADELPDHLPVVLEFASTQPPEVAKEFLGEMAHILNALFSALVARNSPYASVIAAVLEVSGQRVQSVALTPEPEMDEVWAEPEAFGGCSTQGQSKPDQPQPMHFVRTPRAERAPEGVSV</sequence>
<organism evidence="3 4">
    <name type="scientific">Acidovorax temperans</name>
    <dbReference type="NCBI Taxonomy" id="80878"/>
    <lineage>
        <taxon>Bacteria</taxon>
        <taxon>Pseudomonadati</taxon>
        <taxon>Pseudomonadota</taxon>
        <taxon>Betaproteobacteria</taxon>
        <taxon>Burkholderiales</taxon>
        <taxon>Comamonadaceae</taxon>
        <taxon>Acidovorax</taxon>
    </lineage>
</organism>
<dbReference type="EMBL" id="JXYQ01000023">
    <property type="protein sequence ID" value="KJA10861.1"/>
    <property type="molecule type" value="Genomic_DNA"/>
</dbReference>
<keyword evidence="1" id="KW-0534">Nitrate assimilation</keyword>
<evidence type="ECO:0000256" key="2">
    <source>
        <dbReference type="SAM" id="MobiDB-lite"/>
    </source>
</evidence>
<dbReference type="GO" id="GO:0051131">
    <property type="term" value="P:chaperone-mediated protein complex assembly"/>
    <property type="evidence" value="ECO:0007669"/>
    <property type="project" value="InterPro"/>
</dbReference>
<dbReference type="PANTHER" id="PTHR43680:SF2">
    <property type="entry name" value="NITRATE REDUCTASE MOLYBDENUM COFACTOR ASSEMBLY CHAPERONE NARJ"/>
    <property type="match status" value="1"/>
</dbReference>
<proteinExistence type="predicted"/>
<name>A0A0D7K940_9BURK</name>
<accession>A0A0D7K940</accession>
<dbReference type="InterPro" id="IPR036411">
    <property type="entry name" value="TorD-like_sf"/>
</dbReference>
<protein>
    <submittedName>
        <fullName evidence="3">Nitrate reductase</fullName>
    </submittedName>
</protein>
<feature type="compositionally biased region" description="Polar residues" evidence="2">
    <location>
        <begin position="202"/>
        <end position="211"/>
    </location>
</feature>
<dbReference type="GO" id="GO:0042128">
    <property type="term" value="P:nitrate assimilation"/>
    <property type="evidence" value="ECO:0007669"/>
    <property type="project" value="UniProtKB-KW"/>
</dbReference>
<evidence type="ECO:0000256" key="1">
    <source>
        <dbReference type="ARBA" id="ARBA00023063"/>
    </source>
</evidence>
<dbReference type="InterPro" id="IPR003765">
    <property type="entry name" value="NO3_reductase_chaperone_NarJ"/>
</dbReference>
<dbReference type="PATRIC" id="fig|80878.5.peg.1203"/>
<evidence type="ECO:0000313" key="3">
    <source>
        <dbReference type="EMBL" id="KJA10861.1"/>
    </source>
</evidence>
<keyword evidence="4" id="KW-1185">Reference proteome</keyword>
<evidence type="ECO:0000313" key="4">
    <source>
        <dbReference type="Proteomes" id="UP000032566"/>
    </source>
</evidence>
<dbReference type="Gene3D" id="1.10.3480.10">
    <property type="entry name" value="TorD-like"/>
    <property type="match status" value="1"/>
</dbReference>
<dbReference type="NCBIfam" id="TIGR00684">
    <property type="entry name" value="narJ"/>
    <property type="match status" value="1"/>
</dbReference>
<dbReference type="STRING" id="80878.RP29_08400"/>
<feature type="region of interest" description="Disordered" evidence="2">
    <location>
        <begin position="196"/>
        <end position="233"/>
    </location>
</feature>
<dbReference type="InterPro" id="IPR020945">
    <property type="entry name" value="DMSO/NO3_reduct_chaperone"/>
</dbReference>
<comment type="caution">
    <text evidence="3">The sequence shown here is derived from an EMBL/GenBank/DDBJ whole genome shotgun (WGS) entry which is preliminary data.</text>
</comment>
<feature type="compositionally biased region" description="Basic and acidic residues" evidence="2">
    <location>
        <begin position="222"/>
        <end position="233"/>
    </location>
</feature>
<dbReference type="Pfam" id="PF02613">
    <property type="entry name" value="Nitrate_red_del"/>
    <property type="match status" value="1"/>
</dbReference>
<dbReference type="GO" id="GO:0016530">
    <property type="term" value="F:metallochaperone activity"/>
    <property type="evidence" value="ECO:0007669"/>
    <property type="project" value="TreeGrafter"/>
</dbReference>
<dbReference type="AlphaFoldDB" id="A0A0D7K940"/>
<dbReference type="GO" id="GO:0051082">
    <property type="term" value="F:unfolded protein binding"/>
    <property type="evidence" value="ECO:0007669"/>
    <property type="project" value="InterPro"/>
</dbReference>
<gene>
    <name evidence="3" type="ORF">RP29_08400</name>
</gene>
<dbReference type="PANTHER" id="PTHR43680">
    <property type="entry name" value="NITRATE REDUCTASE MOLYBDENUM COFACTOR ASSEMBLY CHAPERONE"/>
    <property type="match status" value="1"/>
</dbReference>
<dbReference type="RefSeq" id="WP_044397303.1">
    <property type="nucleotide sequence ID" value="NZ_JXYQ01000023.1"/>
</dbReference>